<dbReference type="EMBL" id="KK101278">
    <property type="protein sequence ID" value="KIZ01465.1"/>
    <property type="molecule type" value="Genomic_DNA"/>
</dbReference>
<evidence type="ECO:0000313" key="4">
    <source>
        <dbReference type="Proteomes" id="UP000054498"/>
    </source>
</evidence>
<dbReference type="InterPro" id="IPR011990">
    <property type="entry name" value="TPR-like_helical_dom_sf"/>
</dbReference>
<dbReference type="InterPro" id="IPR046341">
    <property type="entry name" value="SET_dom_sf"/>
</dbReference>
<accession>A0A0D2ME65</accession>
<dbReference type="STRING" id="145388.A0A0D2ME65"/>
<evidence type="ECO:0000256" key="1">
    <source>
        <dbReference type="SAM" id="MobiDB-lite"/>
    </source>
</evidence>
<feature type="compositionally biased region" description="Gly residues" evidence="1">
    <location>
        <begin position="48"/>
        <end position="74"/>
    </location>
</feature>
<dbReference type="CDD" id="cd20071">
    <property type="entry name" value="SET_SMYD"/>
    <property type="match status" value="1"/>
</dbReference>
<dbReference type="InterPro" id="IPR001214">
    <property type="entry name" value="SET_dom"/>
</dbReference>
<dbReference type="Pfam" id="PF00856">
    <property type="entry name" value="SET"/>
    <property type="match status" value="1"/>
</dbReference>
<feature type="region of interest" description="Disordered" evidence="1">
    <location>
        <begin position="1"/>
        <end position="97"/>
    </location>
</feature>
<dbReference type="PANTHER" id="PTHR47643:SF2">
    <property type="entry name" value="TPR DOMAIN PROTEIN (AFU_ORTHOLOGUE AFUA_5G12710)"/>
    <property type="match status" value="1"/>
</dbReference>
<dbReference type="PROSITE" id="PS50280">
    <property type="entry name" value="SET"/>
    <property type="match status" value="1"/>
</dbReference>
<feature type="region of interest" description="Disordered" evidence="1">
    <location>
        <begin position="138"/>
        <end position="164"/>
    </location>
</feature>
<dbReference type="InterPro" id="IPR053209">
    <property type="entry name" value="Gramillin-biosynth_MTr"/>
</dbReference>
<reference evidence="3 4" key="1">
    <citation type="journal article" date="2013" name="BMC Genomics">
        <title>Reconstruction of the lipid metabolism for the microalga Monoraphidium neglectum from its genome sequence reveals characteristics suitable for biofuel production.</title>
        <authorList>
            <person name="Bogen C."/>
            <person name="Al-Dilaimi A."/>
            <person name="Albersmeier A."/>
            <person name="Wichmann J."/>
            <person name="Grundmann M."/>
            <person name="Rupp O."/>
            <person name="Lauersen K.J."/>
            <person name="Blifernez-Klassen O."/>
            <person name="Kalinowski J."/>
            <person name="Goesmann A."/>
            <person name="Mussgnug J.H."/>
            <person name="Kruse O."/>
        </authorList>
    </citation>
    <scope>NUCLEOTIDE SEQUENCE [LARGE SCALE GENOMIC DNA]</scope>
    <source>
        <strain evidence="3 4">SAG 48.87</strain>
    </source>
</reference>
<dbReference type="PANTHER" id="PTHR47643">
    <property type="entry name" value="TPR DOMAIN PROTEIN (AFU_ORTHOLOGUE AFUA_5G12710)"/>
    <property type="match status" value="1"/>
</dbReference>
<keyword evidence="4" id="KW-1185">Reference proteome</keyword>
<dbReference type="AlphaFoldDB" id="A0A0D2ME65"/>
<dbReference type="Gene3D" id="2.170.270.10">
    <property type="entry name" value="SET domain"/>
    <property type="match status" value="1"/>
</dbReference>
<protein>
    <recommendedName>
        <fullName evidence="2">SET domain-containing protein</fullName>
    </recommendedName>
</protein>
<dbReference type="SUPFAM" id="SSF82199">
    <property type="entry name" value="SET domain"/>
    <property type="match status" value="1"/>
</dbReference>
<organism evidence="3 4">
    <name type="scientific">Monoraphidium neglectum</name>
    <dbReference type="NCBI Taxonomy" id="145388"/>
    <lineage>
        <taxon>Eukaryota</taxon>
        <taxon>Viridiplantae</taxon>
        <taxon>Chlorophyta</taxon>
        <taxon>core chlorophytes</taxon>
        <taxon>Chlorophyceae</taxon>
        <taxon>CS clade</taxon>
        <taxon>Sphaeropleales</taxon>
        <taxon>Selenastraceae</taxon>
        <taxon>Monoraphidium</taxon>
    </lineage>
</organism>
<dbReference type="GeneID" id="25739371"/>
<dbReference type="KEGG" id="mng:MNEG_6495"/>
<feature type="domain" description="SET" evidence="2">
    <location>
        <begin position="206"/>
        <end position="395"/>
    </location>
</feature>
<dbReference type="Gene3D" id="1.25.40.10">
    <property type="entry name" value="Tetratricopeptide repeat domain"/>
    <property type="match status" value="1"/>
</dbReference>
<dbReference type="RefSeq" id="XP_013900484.1">
    <property type="nucleotide sequence ID" value="XM_014045030.1"/>
</dbReference>
<evidence type="ECO:0000259" key="2">
    <source>
        <dbReference type="PROSITE" id="PS50280"/>
    </source>
</evidence>
<name>A0A0D2ME65_9CHLO</name>
<evidence type="ECO:0000313" key="3">
    <source>
        <dbReference type="EMBL" id="KIZ01465.1"/>
    </source>
</evidence>
<dbReference type="Proteomes" id="UP000054498">
    <property type="component" value="Unassembled WGS sequence"/>
</dbReference>
<feature type="compositionally biased region" description="Low complexity" evidence="1">
    <location>
        <begin position="1"/>
        <end position="20"/>
    </location>
</feature>
<gene>
    <name evidence="3" type="ORF">MNEG_6495</name>
</gene>
<proteinExistence type="predicted"/>
<dbReference type="OrthoDB" id="265717at2759"/>
<sequence length="588" mass="60309">MHSALSSAAGTHAATAARRLPSGTARTAYVPVLARSSGGGRTASRGRGASGRGGPARGGRGGRGGRSGRGGRGGPWQQRRRDGGGGAPSGGGAGGIGGGDIVVIGKAESRYIPEDDETLAASEGGSFWETAWRAEFGDDDEDEDEEEGEEGQDGEEGEDDGDDDEENFAAVLQALVPELAEEGETEAQAEWRHVYTSQRLPAPRLGPVTAKRVAGAGRGLVTAAAVEEGELLMVAAPLGILYCPEGATPENEELADHLAQNCTLTAAQSEALRLLAPAGGGAAPAAVLPAREQLEAAAAALAGAGGDTPQAPIDLPLGALYAVVNANCTGEEFEDPVLCALRGSASCGHLGLWPAAALANHSCCPNAVGYAIGDRWVLRAAEPLVQGAEVTVSYLGSLITAPYEERQAELQEKYGFACGCPRCKAEQRAGGALLQLQAAIYKECEDEVGPALEAAVEDGDADGAAAALARLRELRGQYESEIKAVKASAKARRWMQGPETEALAECARIAAAVVKGSDSHLELAAEYMVRAEAKFGPDHQESADAARACRAAHRARYGGPACLGPRLLELLIDTRAALGIEEGPGAGA</sequence>
<feature type="compositionally biased region" description="Gly residues" evidence="1">
    <location>
        <begin position="84"/>
        <end position="97"/>
    </location>
</feature>